<accession>A0A916NGU5</accession>
<dbReference type="EMBL" id="CAJVAS010000002">
    <property type="protein sequence ID" value="CAG7605079.1"/>
    <property type="molecule type" value="Genomic_DNA"/>
</dbReference>
<keyword evidence="1" id="KW-0732">Signal</keyword>
<name>A0A916NGU5_9BACL</name>
<keyword evidence="3" id="KW-1185">Reference proteome</keyword>
<comment type="caution">
    <text evidence="2">The sequence shown here is derived from an EMBL/GenBank/DDBJ whole genome shotgun (WGS) entry which is preliminary data.</text>
</comment>
<gene>
    <name evidence="2" type="ORF">PAESOLCIP111_00770</name>
</gene>
<protein>
    <submittedName>
        <fullName evidence="2">Uncharacterized protein</fullName>
    </submittedName>
</protein>
<feature type="chain" id="PRO_5037886054" evidence="1">
    <location>
        <begin position="31"/>
        <end position="733"/>
    </location>
</feature>
<evidence type="ECO:0000256" key="1">
    <source>
        <dbReference type="SAM" id="SignalP"/>
    </source>
</evidence>
<dbReference type="Proteomes" id="UP000693672">
    <property type="component" value="Unassembled WGS sequence"/>
</dbReference>
<evidence type="ECO:0000313" key="3">
    <source>
        <dbReference type="Proteomes" id="UP000693672"/>
    </source>
</evidence>
<proteinExistence type="predicted"/>
<sequence>MNRTKRNRSKARILLLAAMLTLSTAVPAFAADGGGTTTPDTGAAVSTGTAPTIGTIKLNDSSYFELKNVSMLPAQGNKTVTFTVTVNNGSSSDLLFIDYWVRLKTTTGNQISVHVLPQDKDKNRITPKSNQDISFYATVNAETELQDLIFEFIRWDFSQPNFERTIGEVKVPDDYSIVTAPGEANTIQIASNPIRTTIKKVYMSRNEKNYIPTVVLTLENVGSRSVAIPGYQYMLRTSEGYMYPLDAKGVKDLSINPQVKKDIDLTGSVPVSVSTDGWQLVIVQNAADLKMNVPIAFYALPQISEPDAVDLGKEFGFTVEDGSYTAMLNSVQRLPWEDQDVLAAGLTLANRGPEALPIPELAGYFELDDAVKVEAKLVRTDKVIGLSPNASAQFQFIGKIPYTYEFAKMKLILQEKASTGSGTGSTGTSADASDLLEFVHRSEMMQVPHVNVGDTYKTANVGRKADFKIHRVMTYTGNANNTFAVELESVNQEKRSADVAKLVAHFKTPDGNVYPATVSQIKNKINPGNSALLFLSSTIPKDLDTSGMIVTIGEAVTEDKLSEKDKTPDAYVNAAAFWLPEVLQEVKPNLKELELDPYKLTINRIYTQLDSQGVHLTFDYNLIKNLMAETNTEGRKLIIALEDDAEKIDISKEFEFKDFEGTGTQGGSTNIGSVSDGKFKLGSYKDFKIDVNDSNLIYDLRFLKAYKLNVYDSFQGQKRLLGSQKVEWFERTE</sequence>
<dbReference type="RefSeq" id="WP_218090583.1">
    <property type="nucleotide sequence ID" value="NZ_CAJVAS010000002.1"/>
</dbReference>
<dbReference type="AlphaFoldDB" id="A0A916NGU5"/>
<organism evidence="2 3">
    <name type="scientific">Paenibacillus solanacearum</name>
    <dbReference type="NCBI Taxonomy" id="2048548"/>
    <lineage>
        <taxon>Bacteria</taxon>
        <taxon>Bacillati</taxon>
        <taxon>Bacillota</taxon>
        <taxon>Bacilli</taxon>
        <taxon>Bacillales</taxon>
        <taxon>Paenibacillaceae</taxon>
        <taxon>Paenibacillus</taxon>
    </lineage>
</organism>
<feature type="signal peptide" evidence="1">
    <location>
        <begin position="1"/>
        <end position="30"/>
    </location>
</feature>
<reference evidence="2" key="1">
    <citation type="submission" date="2021-06" db="EMBL/GenBank/DDBJ databases">
        <authorList>
            <person name="Criscuolo A."/>
        </authorList>
    </citation>
    <scope>NUCLEOTIDE SEQUENCE</scope>
    <source>
        <strain evidence="2">CIP111600</strain>
    </source>
</reference>
<evidence type="ECO:0000313" key="2">
    <source>
        <dbReference type="EMBL" id="CAG7605079.1"/>
    </source>
</evidence>